<dbReference type="PROSITE" id="PS50209">
    <property type="entry name" value="CARD"/>
    <property type="match status" value="1"/>
</dbReference>
<dbReference type="SMART" id="SM00114">
    <property type="entry name" value="CARD"/>
    <property type="match status" value="1"/>
</dbReference>
<dbReference type="InterPro" id="IPR002398">
    <property type="entry name" value="Pept_C14"/>
</dbReference>
<dbReference type="GO" id="GO:0006508">
    <property type="term" value="P:proteolysis"/>
    <property type="evidence" value="ECO:0007669"/>
    <property type="project" value="InterPro"/>
</dbReference>
<accession>A0A3P9DIV8</accession>
<organism evidence="2 3">
    <name type="scientific">Maylandia zebra</name>
    <name type="common">zebra mbuna</name>
    <dbReference type="NCBI Taxonomy" id="106582"/>
    <lineage>
        <taxon>Eukaryota</taxon>
        <taxon>Metazoa</taxon>
        <taxon>Chordata</taxon>
        <taxon>Craniata</taxon>
        <taxon>Vertebrata</taxon>
        <taxon>Euteleostomi</taxon>
        <taxon>Actinopterygii</taxon>
        <taxon>Neopterygii</taxon>
        <taxon>Teleostei</taxon>
        <taxon>Neoteleostei</taxon>
        <taxon>Acanthomorphata</taxon>
        <taxon>Ovalentaria</taxon>
        <taxon>Cichlomorphae</taxon>
        <taxon>Cichliformes</taxon>
        <taxon>Cichlidae</taxon>
        <taxon>African cichlids</taxon>
        <taxon>Pseudocrenilabrinae</taxon>
        <taxon>Haplochromini</taxon>
        <taxon>Maylandia</taxon>
        <taxon>Maylandia zebra complex</taxon>
    </lineage>
</organism>
<name>A0A3P9DIV8_9CICH</name>
<dbReference type="GO" id="GO:0050727">
    <property type="term" value="P:regulation of inflammatory response"/>
    <property type="evidence" value="ECO:0007669"/>
    <property type="project" value="TreeGrafter"/>
</dbReference>
<dbReference type="GO" id="GO:0072559">
    <property type="term" value="C:NLRP3 inflammasome complex"/>
    <property type="evidence" value="ECO:0007669"/>
    <property type="project" value="TreeGrafter"/>
</dbReference>
<feature type="domain" description="CARD" evidence="1">
    <location>
        <begin position="1"/>
        <end position="91"/>
    </location>
</feature>
<dbReference type="InterPro" id="IPR001315">
    <property type="entry name" value="CARD"/>
</dbReference>
<dbReference type="Gene3D" id="1.10.533.10">
    <property type="entry name" value="Death Domain, Fas"/>
    <property type="match status" value="1"/>
</dbReference>
<dbReference type="AlphaFoldDB" id="A0A3P9DIV8"/>
<reference evidence="2" key="2">
    <citation type="submission" date="2025-09" db="UniProtKB">
        <authorList>
            <consortium name="Ensembl"/>
        </authorList>
    </citation>
    <scope>IDENTIFICATION</scope>
</reference>
<dbReference type="GO" id="GO:0004197">
    <property type="term" value="F:cysteine-type endopeptidase activity"/>
    <property type="evidence" value="ECO:0007669"/>
    <property type="project" value="InterPro"/>
</dbReference>
<dbReference type="Proteomes" id="UP000265160">
    <property type="component" value="Unplaced"/>
</dbReference>
<dbReference type="GeneTree" id="ENSGT00940000176853"/>
<dbReference type="PANTHER" id="PTHR47901:SF3">
    <property type="entry name" value="CASPASE-1"/>
    <property type="match status" value="1"/>
</dbReference>
<dbReference type="STRING" id="106582.ENSMZEP00005034333"/>
<evidence type="ECO:0000259" key="1">
    <source>
        <dbReference type="PROSITE" id="PS50209"/>
    </source>
</evidence>
<keyword evidence="3" id="KW-1185">Reference proteome</keyword>
<dbReference type="SUPFAM" id="SSF47986">
    <property type="entry name" value="DEATH domain"/>
    <property type="match status" value="1"/>
</dbReference>
<sequence length="96" mass="10629">MAAFGLGKMRTEFVSRVSKEILIQLLEALVAEGVFNDLEKESIMEKNRVTADKARCIIDAVKKKGDKASGIMIRHLQTRDPTLSSQLEPQVEGSLV</sequence>
<evidence type="ECO:0000313" key="3">
    <source>
        <dbReference type="Proteomes" id="UP000265160"/>
    </source>
</evidence>
<dbReference type="InterPro" id="IPR011029">
    <property type="entry name" value="DEATH-like_dom_sf"/>
</dbReference>
<dbReference type="GO" id="GO:0072557">
    <property type="term" value="C:IPAF inflammasome complex"/>
    <property type="evidence" value="ECO:0007669"/>
    <property type="project" value="TreeGrafter"/>
</dbReference>
<dbReference type="GO" id="GO:0097169">
    <property type="term" value="C:AIM2 inflammasome complex"/>
    <property type="evidence" value="ECO:0007669"/>
    <property type="project" value="TreeGrafter"/>
</dbReference>
<reference evidence="2" key="1">
    <citation type="submission" date="2025-08" db="UniProtKB">
        <authorList>
            <consortium name="Ensembl"/>
        </authorList>
    </citation>
    <scope>IDENTIFICATION</scope>
</reference>
<proteinExistence type="predicted"/>
<protein>
    <recommendedName>
        <fullName evidence="1">CARD domain-containing protein</fullName>
    </recommendedName>
</protein>
<dbReference type="Ensembl" id="ENSMZET00005035538.1">
    <property type="protein sequence ID" value="ENSMZEP00005034333.1"/>
    <property type="gene ID" value="ENSMZEG00005025663.1"/>
</dbReference>
<evidence type="ECO:0000313" key="2">
    <source>
        <dbReference type="Ensembl" id="ENSMZEP00005034333.1"/>
    </source>
</evidence>
<dbReference type="Pfam" id="PF00619">
    <property type="entry name" value="CARD"/>
    <property type="match status" value="1"/>
</dbReference>
<dbReference type="GO" id="GO:0042981">
    <property type="term" value="P:regulation of apoptotic process"/>
    <property type="evidence" value="ECO:0007669"/>
    <property type="project" value="InterPro"/>
</dbReference>
<dbReference type="PANTHER" id="PTHR47901">
    <property type="entry name" value="CASPASE RECRUITMENT DOMAIN-CONTAINING PROTEIN 18"/>
    <property type="match status" value="1"/>
</dbReference>